<feature type="domain" description="HTH araC/xylS-type" evidence="2">
    <location>
        <begin position="160"/>
        <end position="257"/>
    </location>
</feature>
<sequence length="269" mass="32076">MKVDFYKPQNSILKNYIEGYYFMADDQGSNPTQYLTFPNNFCILSTTYNSDTILEENRITVTPSIQNKVLADLVFRYNYPIEVFCENPINEITLYFKPLGLNHFVSDAEKIFADRKNITDYIPFPDFKDTMKQILNNQNREEQIELLEDYWISKLRAKDLSLMEQILSDVEKDMKIEEIADKYNLSRQYINKLFIKNIGKTSSEYRKIHRFRNTLISRKKSKNLTDLSYGNLFFDQSHFIRDFKELTHIKPSAFFKNVDTSRENIWLFI</sequence>
<keyword evidence="1" id="KW-0238">DNA-binding</keyword>
<dbReference type="OrthoDB" id="662446at2"/>
<comment type="caution">
    <text evidence="3">The sequence shown here is derived from an EMBL/GenBank/DDBJ whole genome shotgun (WGS) entry which is preliminary data.</text>
</comment>
<evidence type="ECO:0000259" key="2">
    <source>
        <dbReference type="PROSITE" id="PS01124"/>
    </source>
</evidence>
<dbReference type="PANTHER" id="PTHR43280">
    <property type="entry name" value="ARAC-FAMILY TRANSCRIPTIONAL REGULATOR"/>
    <property type="match status" value="1"/>
</dbReference>
<evidence type="ECO:0000313" key="3">
    <source>
        <dbReference type="EMBL" id="KPE52733.1"/>
    </source>
</evidence>
<dbReference type="InterPro" id="IPR018060">
    <property type="entry name" value="HTH_AraC"/>
</dbReference>
<dbReference type="EMBL" id="LJOD01000001">
    <property type="protein sequence ID" value="KPE52733.1"/>
    <property type="molecule type" value="Genomic_DNA"/>
</dbReference>
<dbReference type="GO" id="GO:0003700">
    <property type="term" value="F:DNA-binding transcription factor activity"/>
    <property type="evidence" value="ECO:0007669"/>
    <property type="project" value="InterPro"/>
</dbReference>
<dbReference type="PROSITE" id="PS01124">
    <property type="entry name" value="HTH_ARAC_FAMILY_2"/>
    <property type="match status" value="1"/>
</dbReference>
<evidence type="ECO:0000256" key="1">
    <source>
        <dbReference type="ARBA" id="ARBA00023125"/>
    </source>
</evidence>
<dbReference type="PATRIC" id="fig|253.9.peg.342"/>
<dbReference type="Gene3D" id="1.10.10.60">
    <property type="entry name" value="Homeodomain-like"/>
    <property type="match status" value="1"/>
</dbReference>
<dbReference type="RefSeq" id="WP_062696295.1">
    <property type="nucleotide sequence ID" value="NZ_LJOD01000001.1"/>
</dbReference>
<proteinExistence type="predicted"/>
<dbReference type="AlphaFoldDB" id="A0A0N0IY12"/>
<evidence type="ECO:0000313" key="4">
    <source>
        <dbReference type="Proteomes" id="UP000037953"/>
    </source>
</evidence>
<dbReference type="GO" id="GO:0043565">
    <property type="term" value="F:sequence-specific DNA binding"/>
    <property type="evidence" value="ECO:0007669"/>
    <property type="project" value="InterPro"/>
</dbReference>
<protein>
    <recommendedName>
        <fullName evidence="2">HTH araC/xylS-type domain-containing protein</fullName>
    </recommendedName>
</protein>
<organism evidence="3 4">
    <name type="scientific">Chryseobacterium indologenes</name>
    <name type="common">Flavobacterium indologenes</name>
    <dbReference type="NCBI Taxonomy" id="253"/>
    <lineage>
        <taxon>Bacteria</taxon>
        <taxon>Pseudomonadati</taxon>
        <taxon>Bacteroidota</taxon>
        <taxon>Flavobacteriia</taxon>
        <taxon>Flavobacteriales</taxon>
        <taxon>Weeksellaceae</taxon>
        <taxon>Chryseobacterium group</taxon>
        <taxon>Chryseobacterium</taxon>
    </lineage>
</organism>
<gene>
    <name evidence="3" type="ORF">AOB46_01620</name>
</gene>
<dbReference type="Proteomes" id="UP000037953">
    <property type="component" value="Unassembled WGS sequence"/>
</dbReference>
<dbReference type="PANTHER" id="PTHR43280:SF31">
    <property type="entry name" value="TRANSCRIPTIONAL REGULATORY PROTEIN"/>
    <property type="match status" value="1"/>
</dbReference>
<reference evidence="4" key="2">
    <citation type="submission" date="2015-09" db="EMBL/GenBank/DDBJ databases">
        <title>Draft genome sequence of a multidrug-resistant Chryseobacterium indologenes isolate from Malaysia.</title>
        <authorList>
            <person name="Yu C.Y."/>
            <person name="Ang G.Y."/>
            <person name="Chan K.-G."/>
        </authorList>
    </citation>
    <scope>NUCLEOTIDE SEQUENCE [LARGE SCALE GENOMIC DNA]</scope>
    <source>
        <strain evidence="4">CI_885</strain>
    </source>
</reference>
<dbReference type="SMART" id="SM00342">
    <property type="entry name" value="HTH_ARAC"/>
    <property type="match status" value="1"/>
</dbReference>
<reference evidence="3 4" key="1">
    <citation type="journal article" date="2015" name="Genom Data">
        <title>Draft genome sequence of a multidrug-resistant Chryseobacterium indologenes isolate from Malaysia.</title>
        <authorList>
            <person name="Yu C.Y."/>
            <person name="Ang G.Y."/>
            <person name="Cheng H.J."/>
            <person name="Cheong Y.M."/>
            <person name="Yin W.F."/>
            <person name="Chan K.G."/>
        </authorList>
    </citation>
    <scope>NUCLEOTIDE SEQUENCE [LARGE SCALE GENOMIC DNA]</scope>
    <source>
        <strain evidence="3 4">CI_885</strain>
    </source>
</reference>
<accession>A0A0N0IY12</accession>
<name>A0A0N0IY12_CHRID</name>
<dbReference type="Pfam" id="PF12833">
    <property type="entry name" value="HTH_18"/>
    <property type="match status" value="1"/>
</dbReference>